<dbReference type="PROSITE" id="PS51387">
    <property type="entry name" value="FAD_PCMH"/>
    <property type="match status" value="1"/>
</dbReference>
<keyword evidence="5" id="KW-1185">Reference proteome</keyword>
<dbReference type="AlphaFoldDB" id="A0A6A6TYC7"/>
<gene>
    <name evidence="4" type="ORF">BT63DRAFT_430112</name>
</gene>
<feature type="domain" description="FAD-binding PCMH-type" evidence="3">
    <location>
        <begin position="1"/>
        <end position="116"/>
    </location>
</feature>
<evidence type="ECO:0000313" key="5">
    <source>
        <dbReference type="Proteomes" id="UP000799302"/>
    </source>
</evidence>
<dbReference type="SUPFAM" id="SSF56176">
    <property type="entry name" value="FAD-binding/transporter-associated domain-like"/>
    <property type="match status" value="1"/>
</dbReference>
<dbReference type="EMBL" id="MU004244">
    <property type="protein sequence ID" value="KAF2663858.1"/>
    <property type="molecule type" value="Genomic_DNA"/>
</dbReference>
<dbReference type="Pfam" id="PF08031">
    <property type="entry name" value="BBE"/>
    <property type="match status" value="1"/>
</dbReference>
<evidence type="ECO:0000259" key="3">
    <source>
        <dbReference type="PROSITE" id="PS51387"/>
    </source>
</evidence>
<protein>
    <recommendedName>
        <fullName evidence="3">FAD-binding PCMH-type domain-containing protein</fullName>
    </recommendedName>
</protein>
<reference evidence="4" key="1">
    <citation type="journal article" date="2020" name="Stud. Mycol.">
        <title>101 Dothideomycetes genomes: a test case for predicting lifestyles and emergence of pathogens.</title>
        <authorList>
            <person name="Haridas S."/>
            <person name="Albert R."/>
            <person name="Binder M."/>
            <person name="Bloem J."/>
            <person name="Labutti K."/>
            <person name="Salamov A."/>
            <person name="Andreopoulos B."/>
            <person name="Baker S."/>
            <person name="Barry K."/>
            <person name="Bills G."/>
            <person name="Bluhm B."/>
            <person name="Cannon C."/>
            <person name="Castanera R."/>
            <person name="Culley D."/>
            <person name="Daum C."/>
            <person name="Ezra D."/>
            <person name="Gonzalez J."/>
            <person name="Henrissat B."/>
            <person name="Kuo A."/>
            <person name="Liang C."/>
            <person name="Lipzen A."/>
            <person name="Lutzoni F."/>
            <person name="Magnuson J."/>
            <person name="Mondo S."/>
            <person name="Nolan M."/>
            <person name="Ohm R."/>
            <person name="Pangilinan J."/>
            <person name="Park H.-J."/>
            <person name="Ramirez L."/>
            <person name="Alfaro M."/>
            <person name="Sun H."/>
            <person name="Tritt A."/>
            <person name="Yoshinaga Y."/>
            <person name="Zwiers L.-H."/>
            <person name="Turgeon B."/>
            <person name="Goodwin S."/>
            <person name="Spatafora J."/>
            <person name="Crous P."/>
            <person name="Grigoriev I."/>
        </authorList>
    </citation>
    <scope>NUCLEOTIDE SEQUENCE</scope>
    <source>
        <strain evidence="4">CBS 115976</strain>
    </source>
</reference>
<dbReference type="PANTHER" id="PTHR13878">
    <property type="entry name" value="GULONOLACTONE OXIDASE"/>
    <property type="match status" value="1"/>
</dbReference>
<evidence type="ECO:0000313" key="4">
    <source>
        <dbReference type="EMBL" id="KAF2663858.1"/>
    </source>
</evidence>
<dbReference type="GO" id="GO:0071949">
    <property type="term" value="F:FAD binding"/>
    <property type="evidence" value="ECO:0007669"/>
    <property type="project" value="InterPro"/>
</dbReference>
<dbReference type="InterPro" id="IPR036318">
    <property type="entry name" value="FAD-bd_PCMH-like_sf"/>
</dbReference>
<dbReference type="InterPro" id="IPR050432">
    <property type="entry name" value="FAD-linked_Oxidoreductases_BP"/>
</dbReference>
<keyword evidence="2" id="KW-0560">Oxidoreductase</keyword>
<organism evidence="4 5">
    <name type="scientific">Microthyrium microscopicum</name>
    <dbReference type="NCBI Taxonomy" id="703497"/>
    <lineage>
        <taxon>Eukaryota</taxon>
        <taxon>Fungi</taxon>
        <taxon>Dikarya</taxon>
        <taxon>Ascomycota</taxon>
        <taxon>Pezizomycotina</taxon>
        <taxon>Dothideomycetes</taxon>
        <taxon>Dothideomycetes incertae sedis</taxon>
        <taxon>Microthyriales</taxon>
        <taxon>Microthyriaceae</taxon>
        <taxon>Microthyrium</taxon>
    </lineage>
</organism>
<name>A0A6A6TYC7_9PEZI</name>
<dbReference type="OrthoDB" id="9983560at2759"/>
<dbReference type="InterPro" id="IPR012951">
    <property type="entry name" value="BBE"/>
</dbReference>
<dbReference type="InterPro" id="IPR016169">
    <property type="entry name" value="FAD-bd_PCMH_sub2"/>
</dbReference>
<evidence type="ECO:0000256" key="2">
    <source>
        <dbReference type="ARBA" id="ARBA00023002"/>
    </source>
</evidence>
<dbReference type="PANTHER" id="PTHR13878:SF91">
    <property type="entry name" value="FAD BINDING DOMAIN PROTEIN (AFU_ORTHOLOGUE AFUA_6G12070)-RELATED"/>
    <property type="match status" value="1"/>
</dbReference>
<dbReference type="InterPro" id="IPR016166">
    <property type="entry name" value="FAD-bd_PCMH"/>
</dbReference>
<dbReference type="Gene3D" id="3.30.465.10">
    <property type="match status" value="2"/>
</dbReference>
<evidence type="ECO:0000256" key="1">
    <source>
        <dbReference type="ARBA" id="ARBA00005466"/>
    </source>
</evidence>
<accession>A0A6A6TYC7</accession>
<comment type="similarity">
    <text evidence="1">Belongs to the oxygen-dependent FAD-linked oxidoreductase family.</text>
</comment>
<dbReference type="GO" id="GO:0016491">
    <property type="term" value="F:oxidoreductase activity"/>
    <property type="evidence" value="ECO:0007669"/>
    <property type="project" value="UniProtKB-KW"/>
</dbReference>
<sequence>MNEALSKSKLFGIGGADGTVVAVGGWGQMAGRLLHTEMEASASRVQLVLTVSGHGPFTAQYGLGVDQYLEVKVVTADGKHLVCNKVSNPDLFWAIRGGGGGTFGVVVEATLKVYREEEIFPMTAMTFWVKSTSYLPSKLYEPTQYLLNQLPALYDKGISGYFLPIIGNIRGLAMHPNADVATVNALWKPILEKLQSYPTMQPFQSKPLVFDNFTQFYTAAFGTWESHFTKTTYLKDAPSNMGVVPMESWFLKKEHIQGQKFIDAMGGTNGLATFLLVQPHPKLGNGNDTSTHPGWRDAAIYSTGFKIPGVTNFESFRKLNPAPQGGAYSCECNAEVPNWQESFWGSNYPKLAQIKTQYDPSGLFWTTPGINAEQWEVKSGRVCKVNGKPVAVAPTAVAPTTDDATSAHWLLNRKTILGSFQLIEKAPPSSSYLGLQPTAVPAVPYSLPI</sequence>
<proteinExistence type="inferred from homology"/>
<dbReference type="Proteomes" id="UP000799302">
    <property type="component" value="Unassembled WGS sequence"/>
</dbReference>